<evidence type="ECO:0000313" key="1">
    <source>
        <dbReference type="EMBL" id="KAJ3657826.1"/>
    </source>
</evidence>
<dbReference type="Proteomes" id="UP001168821">
    <property type="component" value="Unassembled WGS sequence"/>
</dbReference>
<accession>A0AA38ILZ3</accession>
<name>A0AA38ILZ3_9CUCU</name>
<comment type="caution">
    <text evidence="1">The sequence shown here is derived from an EMBL/GenBank/DDBJ whole genome shotgun (WGS) entry which is preliminary data.</text>
</comment>
<evidence type="ECO:0000313" key="2">
    <source>
        <dbReference type="Proteomes" id="UP001168821"/>
    </source>
</evidence>
<protein>
    <submittedName>
        <fullName evidence="1">Uncharacterized protein</fullName>
    </submittedName>
</protein>
<organism evidence="1 2">
    <name type="scientific">Zophobas morio</name>
    <dbReference type="NCBI Taxonomy" id="2755281"/>
    <lineage>
        <taxon>Eukaryota</taxon>
        <taxon>Metazoa</taxon>
        <taxon>Ecdysozoa</taxon>
        <taxon>Arthropoda</taxon>
        <taxon>Hexapoda</taxon>
        <taxon>Insecta</taxon>
        <taxon>Pterygota</taxon>
        <taxon>Neoptera</taxon>
        <taxon>Endopterygota</taxon>
        <taxon>Coleoptera</taxon>
        <taxon>Polyphaga</taxon>
        <taxon>Cucujiformia</taxon>
        <taxon>Tenebrionidae</taxon>
        <taxon>Zophobas</taxon>
    </lineage>
</organism>
<reference evidence="1" key="1">
    <citation type="journal article" date="2023" name="G3 (Bethesda)">
        <title>Whole genome assemblies of Zophobas morio and Tenebrio molitor.</title>
        <authorList>
            <person name="Kaur S."/>
            <person name="Stinson S.A."/>
            <person name="diCenzo G.C."/>
        </authorList>
    </citation>
    <scope>NUCLEOTIDE SEQUENCE</scope>
    <source>
        <strain evidence="1">QUZm001</strain>
    </source>
</reference>
<proteinExistence type="predicted"/>
<dbReference type="AlphaFoldDB" id="A0AA38ILZ3"/>
<dbReference type="EMBL" id="JALNTZ010000003">
    <property type="protein sequence ID" value="KAJ3657826.1"/>
    <property type="molecule type" value="Genomic_DNA"/>
</dbReference>
<keyword evidence="2" id="KW-1185">Reference proteome</keyword>
<sequence length="91" mass="10455">MGSGIGLSQRNRENAGLTNLRTWRRRGVKLEMRRRGGWFGFGEVGLRLQRNGCGGLKFIEVRVFRRFGAAKESRRCGILLKLLVSIYVRRC</sequence>
<gene>
    <name evidence="1" type="ORF">Zmor_009605</name>
</gene>